<accession>A0A3S5F2G7</accession>
<protein>
    <submittedName>
        <fullName evidence="1">Uncharacterized protein</fullName>
    </submittedName>
</protein>
<dbReference type="RefSeq" id="WP_126532702.1">
    <property type="nucleotide sequence ID" value="NZ_JAMWJM010000001.1"/>
</dbReference>
<gene>
    <name evidence="1" type="ORF">NCTC10036_04024</name>
</gene>
<proteinExistence type="predicted"/>
<evidence type="ECO:0000313" key="2">
    <source>
        <dbReference type="Proteomes" id="UP000281904"/>
    </source>
</evidence>
<dbReference type="Proteomes" id="UP000281904">
    <property type="component" value="Chromosome"/>
</dbReference>
<dbReference type="AlphaFoldDB" id="A0A3S5F2G7"/>
<dbReference type="EMBL" id="LR134493">
    <property type="protein sequence ID" value="VEI70511.1"/>
    <property type="molecule type" value="Genomic_DNA"/>
</dbReference>
<sequence>MSNSSERHIPAAAVRLAGFSLLEPDTLLQRFQPTWFNVWEAAQYKKANAKAGSRQWLLRRFGIDDAIQPAEALRKANYRDWLNGLGDACHQAVVQLGAKGEFQLRHERNALLYVDSWGETTTFEEVNSWRDALSVDILPKNIVRDYGINGFSGKLRGERNGLMSALLIAQDMLNSDLSDNVIICGHFRSIPVLVFSEMQRYARPRGGAQGNSQASVERVGCLILKKTAPGGPWLHLSRYLRLPDAAGQAARCLADGWLQHCGANTRQVLGVTPPAGALRQLQQRAFDRLPATLGHRALNELYGDSGCMNPALFWRYLQQFPSSPGHALLSVLDGQGGAWLLENWLTEAMP</sequence>
<organism evidence="1 2">
    <name type="scientific">Serratia rubidaea</name>
    <name type="common">Serratia marinorubra</name>
    <dbReference type="NCBI Taxonomy" id="61652"/>
    <lineage>
        <taxon>Bacteria</taxon>
        <taxon>Pseudomonadati</taxon>
        <taxon>Pseudomonadota</taxon>
        <taxon>Gammaproteobacteria</taxon>
        <taxon>Enterobacterales</taxon>
        <taxon>Yersiniaceae</taxon>
        <taxon>Serratia</taxon>
    </lineage>
</organism>
<reference evidence="1 2" key="1">
    <citation type="submission" date="2018-12" db="EMBL/GenBank/DDBJ databases">
        <authorList>
            <consortium name="Pathogen Informatics"/>
        </authorList>
    </citation>
    <scope>NUCLEOTIDE SEQUENCE [LARGE SCALE GENOMIC DNA]</scope>
    <source>
        <strain evidence="1 2">NCTC10036</strain>
    </source>
</reference>
<name>A0A3S5F2G7_SERRU</name>
<evidence type="ECO:0000313" key="1">
    <source>
        <dbReference type="EMBL" id="VEI70511.1"/>
    </source>
</evidence>